<feature type="domain" description="HTH cro/C1-type" evidence="2">
    <location>
        <begin position="7"/>
        <end position="61"/>
    </location>
</feature>
<dbReference type="RefSeq" id="WP_173725836.1">
    <property type="nucleotide sequence ID" value="NZ_JAAIQB010000017.1"/>
</dbReference>
<protein>
    <submittedName>
        <fullName evidence="3">Helix-turn-helix transcriptional regulator</fullName>
    </submittedName>
</protein>
<dbReference type="EMBL" id="JAAITB010000018">
    <property type="protein sequence ID" value="NSJ79705.1"/>
    <property type="molecule type" value="Genomic_DNA"/>
</dbReference>
<keyword evidence="4" id="KW-1185">Reference proteome</keyword>
<dbReference type="Pfam" id="PF12844">
    <property type="entry name" value="HTH_19"/>
    <property type="match status" value="1"/>
</dbReference>
<organism evidence="3 4">
    <name type="scientific">Anaerostipes hadrus</name>
    <dbReference type="NCBI Taxonomy" id="649756"/>
    <lineage>
        <taxon>Bacteria</taxon>
        <taxon>Bacillati</taxon>
        <taxon>Bacillota</taxon>
        <taxon>Clostridia</taxon>
        <taxon>Lachnospirales</taxon>
        <taxon>Lachnospiraceae</taxon>
        <taxon>Anaerostipes</taxon>
    </lineage>
</organism>
<dbReference type="InterPro" id="IPR001387">
    <property type="entry name" value="Cro/C1-type_HTH"/>
</dbReference>
<dbReference type="Gene3D" id="1.10.260.40">
    <property type="entry name" value="lambda repressor-like DNA-binding domains"/>
    <property type="match status" value="1"/>
</dbReference>
<dbReference type="PROSITE" id="PS50943">
    <property type="entry name" value="HTH_CROC1"/>
    <property type="match status" value="1"/>
</dbReference>
<dbReference type="CDD" id="cd00093">
    <property type="entry name" value="HTH_XRE"/>
    <property type="match status" value="1"/>
</dbReference>
<sequence>MTQGERIREVRNTLGLTLEKFGDRLGVTKVAISNIEKGNRNLTEQMTKAICREFNVDYMWLTTGDGEMFIDNDDDFIERIDRIMAGEDEARKNLFKFMLELSDDDIAALDRLMKKAIKFTQDKEKD</sequence>
<evidence type="ECO:0000313" key="4">
    <source>
        <dbReference type="Proteomes" id="UP001644750"/>
    </source>
</evidence>
<dbReference type="InterPro" id="IPR010982">
    <property type="entry name" value="Lambda_DNA-bd_dom_sf"/>
</dbReference>
<proteinExistence type="predicted"/>
<dbReference type="PANTHER" id="PTHR46558:SF4">
    <property type="entry name" value="DNA-BIDING PHAGE PROTEIN"/>
    <property type="match status" value="1"/>
</dbReference>
<dbReference type="Proteomes" id="UP001644750">
    <property type="component" value="Unassembled WGS sequence"/>
</dbReference>
<evidence type="ECO:0000313" key="3">
    <source>
        <dbReference type="EMBL" id="NSJ79705.1"/>
    </source>
</evidence>
<keyword evidence="1" id="KW-0238">DNA-binding</keyword>
<reference evidence="3 4" key="1">
    <citation type="journal article" date="2020" name="Cell Host Microbe">
        <title>Functional and Genomic Variation between Human-Derived Isolates of Lachnospiraceae Reveals Inter- and Intra-Species Diversity.</title>
        <authorList>
            <person name="Sorbara M.T."/>
            <person name="Littmann E.R."/>
            <person name="Fontana E."/>
            <person name="Moody T.U."/>
            <person name="Kohout C.E."/>
            <person name="Gjonbalaj M."/>
            <person name="Eaton V."/>
            <person name="Seok R."/>
            <person name="Leiner I.M."/>
            <person name="Pamer E.G."/>
        </authorList>
    </citation>
    <scope>NUCLEOTIDE SEQUENCE [LARGE SCALE GENOMIC DNA]</scope>
    <source>
        <strain evidence="3 4">MSK.14.57</strain>
    </source>
</reference>
<evidence type="ECO:0000256" key="1">
    <source>
        <dbReference type="ARBA" id="ARBA00023125"/>
    </source>
</evidence>
<evidence type="ECO:0000259" key="2">
    <source>
        <dbReference type="PROSITE" id="PS50943"/>
    </source>
</evidence>
<dbReference type="SMART" id="SM00530">
    <property type="entry name" value="HTH_XRE"/>
    <property type="match status" value="1"/>
</dbReference>
<dbReference type="PANTHER" id="PTHR46558">
    <property type="entry name" value="TRACRIPTIONAL REGULATORY PROTEIN-RELATED-RELATED"/>
    <property type="match status" value="1"/>
</dbReference>
<name>A0ABX2I1T6_ANAHA</name>
<dbReference type="SUPFAM" id="SSF47413">
    <property type="entry name" value="lambda repressor-like DNA-binding domains"/>
    <property type="match status" value="1"/>
</dbReference>
<comment type="caution">
    <text evidence="3">The sequence shown here is derived from an EMBL/GenBank/DDBJ whole genome shotgun (WGS) entry which is preliminary data.</text>
</comment>
<accession>A0ABX2I1T6</accession>
<gene>
    <name evidence="3" type="ORF">G5A72_08945</name>
</gene>